<evidence type="ECO:0000313" key="11">
    <source>
        <dbReference type="Proteomes" id="UP001527181"/>
    </source>
</evidence>
<dbReference type="PROSITE" id="PS51892">
    <property type="entry name" value="SUBTILASE"/>
    <property type="match status" value="1"/>
</dbReference>
<feature type="domain" description="Peptidase S8/S53" evidence="9">
    <location>
        <begin position="134"/>
        <end position="375"/>
    </location>
</feature>
<dbReference type="Proteomes" id="UP001527181">
    <property type="component" value="Unassembled WGS sequence"/>
</dbReference>
<organism evidence="10 11">
    <name type="scientific">Paenibacillus alvei</name>
    <name type="common">Bacillus alvei</name>
    <dbReference type="NCBI Taxonomy" id="44250"/>
    <lineage>
        <taxon>Bacteria</taxon>
        <taxon>Bacillati</taxon>
        <taxon>Bacillota</taxon>
        <taxon>Bacilli</taxon>
        <taxon>Bacillales</taxon>
        <taxon>Paenibacillaceae</taxon>
        <taxon>Paenibacillus</taxon>
    </lineage>
</organism>
<feature type="active site" description="Charge relay system" evidence="6">
    <location>
        <position position="173"/>
    </location>
</feature>
<dbReference type="PROSITE" id="PS00137">
    <property type="entry name" value="SUBTILASE_HIS"/>
    <property type="match status" value="1"/>
</dbReference>
<dbReference type="InterPro" id="IPR050131">
    <property type="entry name" value="Peptidase_S8_subtilisin-like"/>
</dbReference>
<keyword evidence="11" id="KW-1185">Reference proteome</keyword>
<feature type="active site" description="Charge relay system" evidence="6">
    <location>
        <position position="143"/>
    </location>
</feature>
<evidence type="ECO:0000256" key="4">
    <source>
        <dbReference type="ARBA" id="ARBA00022801"/>
    </source>
</evidence>
<evidence type="ECO:0000313" key="10">
    <source>
        <dbReference type="EMBL" id="MCY9759809.1"/>
    </source>
</evidence>
<dbReference type="PRINTS" id="PR00723">
    <property type="entry name" value="SUBTILISIN"/>
</dbReference>
<sequence>MRTLSRMLKAAVSSRPHRKAIRKMIILKDEESYNACILELQKFGITPVKQVDSANMLCCHMDGNHQALMRLKKHPHVRRIETDAKVRAHLSPFFYDPADFNLDSITTEASSATDQIPWGVKRIQVPPVWKKSQGKSIKVAIVDTGISTHPDLQIAGGVNTIHKGSPYKDDNGHGTHVAGIVAALGKNGMQYGVAPEVKLYAVKVLDKTGDGYVSDIVEGLEWCIRNKMDVINMSLGLNGASASLRTMVKRAHRNGIVIVSSAGNEGKSSKKIDQPASYPEVIAVAATDKKNRIASFSSRGRGIDVAAPGSDIVSTSNKKGFVANSGTSMAAPHVSGTVALLLAHNRKISPAHVRKLLINNARPLKGYSRISQGFGLIQAEQAFSALSIASQPAAEASNSYELAPAMATPITPYMAIASSRSNRSKKTAAVQRRKRKRAARRTLVVERRITANSRKRTSVAMRKE</sequence>
<feature type="active site" description="Charge relay system" evidence="6">
    <location>
        <position position="328"/>
    </location>
</feature>
<dbReference type="SUPFAM" id="SSF52743">
    <property type="entry name" value="Subtilisin-like"/>
    <property type="match status" value="1"/>
</dbReference>
<keyword evidence="5 6" id="KW-0720">Serine protease</keyword>
<gene>
    <name evidence="10" type="ORF">M5X12_04375</name>
</gene>
<dbReference type="InterPro" id="IPR015500">
    <property type="entry name" value="Peptidase_S8_subtilisin-rel"/>
</dbReference>
<protein>
    <submittedName>
        <fullName evidence="10">S8 family peptidase</fullName>
    </submittedName>
</protein>
<evidence type="ECO:0000256" key="6">
    <source>
        <dbReference type="PROSITE-ProRule" id="PRU01240"/>
    </source>
</evidence>
<accession>A0ABT4GSZ1</accession>
<dbReference type="PROSITE" id="PS00138">
    <property type="entry name" value="SUBTILASE_SER"/>
    <property type="match status" value="1"/>
</dbReference>
<dbReference type="InterPro" id="IPR023827">
    <property type="entry name" value="Peptidase_S8_Asp-AS"/>
</dbReference>
<keyword evidence="2 6" id="KW-0645">Protease</keyword>
<dbReference type="PROSITE" id="PS00136">
    <property type="entry name" value="SUBTILASE_ASP"/>
    <property type="match status" value="1"/>
</dbReference>
<proteinExistence type="inferred from homology"/>
<dbReference type="CDD" id="cd07477">
    <property type="entry name" value="Peptidases_S8_Subtilisin_subset"/>
    <property type="match status" value="1"/>
</dbReference>
<comment type="caution">
    <text evidence="10">The sequence shown here is derived from an EMBL/GenBank/DDBJ whole genome shotgun (WGS) entry which is preliminary data.</text>
</comment>
<comment type="similarity">
    <text evidence="1 6 7">Belongs to the peptidase S8 family.</text>
</comment>
<evidence type="ECO:0000256" key="7">
    <source>
        <dbReference type="RuleBase" id="RU003355"/>
    </source>
</evidence>
<evidence type="ECO:0000256" key="1">
    <source>
        <dbReference type="ARBA" id="ARBA00011073"/>
    </source>
</evidence>
<dbReference type="Pfam" id="PF00082">
    <property type="entry name" value="Peptidase_S8"/>
    <property type="match status" value="1"/>
</dbReference>
<evidence type="ECO:0000256" key="8">
    <source>
        <dbReference type="SAM" id="MobiDB-lite"/>
    </source>
</evidence>
<feature type="compositionally biased region" description="Basic residues" evidence="8">
    <location>
        <begin position="422"/>
        <end position="440"/>
    </location>
</feature>
<dbReference type="GeneID" id="94489618"/>
<reference evidence="10 11" key="1">
    <citation type="submission" date="2022-05" db="EMBL/GenBank/DDBJ databases">
        <title>Genome Sequencing of Bee-Associated Microbes.</title>
        <authorList>
            <person name="Dunlap C."/>
        </authorList>
    </citation>
    <scope>NUCLEOTIDE SEQUENCE [LARGE SCALE GENOMIC DNA]</scope>
    <source>
        <strain evidence="10 11">NRRL B-04010</strain>
    </source>
</reference>
<evidence type="ECO:0000256" key="3">
    <source>
        <dbReference type="ARBA" id="ARBA00022723"/>
    </source>
</evidence>
<dbReference type="RefSeq" id="WP_005546787.1">
    <property type="nucleotide sequence ID" value="NZ_JAMDLX010000060.1"/>
</dbReference>
<evidence type="ECO:0000259" key="9">
    <source>
        <dbReference type="Pfam" id="PF00082"/>
    </source>
</evidence>
<dbReference type="Gene3D" id="3.40.50.200">
    <property type="entry name" value="Peptidase S8/S53 domain"/>
    <property type="match status" value="1"/>
</dbReference>
<dbReference type="InterPro" id="IPR023828">
    <property type="entry name" value="Peptidase_S8_Ser-AS"/>
</dbReference>
<dbReference type="InterPro" id="IPR022398">
    <property type="entry name" value="Peptidase_S8_His-AS"/>
</dbReference>
<dbReference type="InterPro" id="IPR036852">
    <property type="entry name" value="Peptidase_S8/S53_dom_sf"/>
</dbReference>
<dbReference type="InterPro" id="IPR034202">
    <property type="entry name" value="Subtilisin_Carlsberg-like"/>
</dbReference>
<feature type="region of interest" description="Disordered" evidence="8">
    <location>
        <begin position="419"/>
        <end position="441"/>
    </location>
</feature>
<evidence type="ECO:0000256" key="5">
    <source>
        <dbReference type="ARBA" id="ARBA00022825"/>
    </source>
</evidence>
<name>A0ABT4GSZ1_PAEAL</name>
<dbReference type="EMBL" id="JAMDNP010000006">
    <property type="protein sequence ID" value="MCY9759809.1"/>
    <property type="molecule type" value="Genomic_DNA"/>
</dbReference>
<dbReference type="PANTHER" id="PTHR43806">
    <property type="entry name" value="PEPTIDASE S8"/>
    <property type="match status" value="1"/>
</dbReference>
<keyword evidence="4 6" id="KW-0378">Hydrolase</keyword>
<keyword evidence="3" id="KW-0479">Metal-binding</keyword>
<dbReference type="InterPro" id="IPR000209">
    <property type="entry name" value="Peptidase_S8/S53_dom"/>
</dbReference>
<dbReference type="PANTHER" id="PTHR43806:SF11">
    <property type="entry name" value="CEREVISIN-RELATED"/>
    <property type="match status" value="1"/>
</dbReference>
<evidence type="ECO:0000256" key="2">
    <source>
        <dbReference type="ARBA" id="ARBA00022670"/>
    </source>
</evidence>